<evidence type="ECO:0000259" key="19">
    <source>
        <dbReference type="SMART" id="SM00079"/>
    </source>
</evidence>
<keyword evidence="8 18" id="KW-0472">Membrane</keyword>
<keyword evidence="7" id="KW-0406">Ion transport</keyword>
<dbReference type="Pfam" id="PF10613">
    <property type="entry name" value="Lig_chan-Glu_bd"/>
    <property type="match status" value="1"/>
</dbReference>
<feature type="transmembrane region" description="Helical" evidence="18">
    <location>
        <begin position="711"/>
        <end position="732"/>
    </location>
</feature>
<dbReference type="Proteomes" id="UP000075901">
    <property type="component" value="Unassembled WGS sequence"/>
</dbReference>
<comment type="similarity">
    <text evidence="1">Belongs to the glutamate-gated ion channel (TC 1.A.10.1) family.</text>
</comment>
<keyword evidence="10" id="KW-0325">Glycoprotein</keyword>
<dbReference type="SUPFAM" id="SSF53850">
    <property type="entry name" value="Periplasmic binding protein-like II"/>
    <property type="match status" value="1"/>
</dbReference>
<evidence type="ECO:0000256" key="5">
    <source>
        <dbReference type="ARBA" id="ARBA00022989"/>
    </source>
</evidence>
<dbReference type="PANTHER" id="PTHR18966">
    <property type="entry name" value="IONOTROPIC GLUTAMATE RECEPTOR"/>
    <property type="match status" value="1"/>
</dbReference>
<name>A0A182SS00_9DIPT</name>
<dbReference type="PRINTS" id="PR00177">
    <property type="entry name" value="NMDARECEPTOR"/>
</dbReference>
<proteinExistence type="inferred from homology"/>
<dbReference type="Gene3D" id="3.40.50.2300">
    <property type="match status" value="2"/>
</dbReference>
<evidence type="ECO:0000256" key="18">
    <source>
        <dbReference type="SAM" id="Phobius"/>
    </source>
</evidence>
<feature type="binding site" evidence="15">
    <location>
        <position position="574"/>
    </location>
    <ligand>
        <name>L-glutamate</name>
        <dbReference type="ChEBI" id="CHEBI:29985"/>
    </ligand>
</feature>
<accession>A0A182SS00</accession>
<feature type="binding site" evidence="15">
    <location>
        <position position="573"/>
    </location>
    <ligand>
        <name>L-glutamate</name>
        <dbReference type="ChEBI" id="CHEBI:29985"/>
    </ligand>
</feature>
<evidence type="ECO:0000313" key="21">
    <source>
        <dbReference type="EnsemblMetazoa" id="AMAM012224-PA"/>
    </source>
</evidence>
<dbReference type="Gene3D" id="3.40.190.10">
    <property type="entry name" value="Periplasmic binding protein-like II"/>
    <property type="match status" value="2"/>
</dbReference>
<sequence length="787" mass="88405">MQRGLFDGATEDAELAFQYAVEAVNNEKLSYSNYQLEGQAVQVKYGDQFDASKKLCRLLKTGVAGIFGPSSPKSAVHVQSVCDEKEMPHIETRWDAYTKLPTLNLHPHPHIMGRVFLDLIVAFEWKDFTILYESGPWLPSISDLLKMYDPKGYTVTVRQLDLRLNGNYRAVLRRVKMSEDKRIILACSIDSMPEVLKQAQQVGLLTDHHQIIHLIGSDPPRLLEPMSLKCDDPTTWKNGYSVINYMKSSTIHGLTRSIKFDHQGHRSDFLLDIIELGPAGLEKVGVWNSTEGLNFTRKKEQTMQALDDGTLQNRTFIVLTAISPPYGMLKDSPIKLSGNERFEGFGVDLIHELSLMLGFNYTFILQEDGVYGSLNRDTKKWNGMVQELLEWRADLAITDLTITSDRESAVDFTMPFMNLGISILFRKPTKEPPSLFSFMSPFSKQVWMYLGGAYMMVSMSLFVLGRISPKEWDNPYPCIEEPEELENQFSFSNSMWFTIGALLQQGSEIAPKAPATRAVASIWWFFTLIMVSSYTANLAAFLTVEQVVSPINNAEDLAAAGGTVKYGAKRDGSTISFFKDAEYGTYAKMYQYMMANQDLLTSSNPEGLQRVKTENYAFLMESTSIEYIVERECDVTQIGGLLDDKGYGIAMRKNSPYRSALSEAVLRLQEQGVLTSLKRKWWKEKRGGGACSNTMEEGGALALELANVGGVFVLLIVGCVAALFVSFCEMLCDVHRRTRELKVGPGVWSLSQFARNCVLFSNNSRLSQHSSNSHANSVLQTIRFTLN</sequence>
<keyword evidence="3" id="KW-1003">Cell membrane</keyword>
<reference evidence="22" key="1">
    <citation type="submission" date="2013-09" db="EMBL/GenBank/DDBJ databases">
        <title>The Genome Sequence of Anopheles maculatus species B.</title>
        <authorList>
            <consortium name="The Broad Institute Genomics Platform"/>
            <person name="Neafsey D.E."/>
            <person name="Besansky N."/>
            <person name="Howell P."/>
            <person name="Walton C."/>
            <person name="Young S.K."/>
            <person name="Zeng Q."/>
            <person name="Gargeya S."/>
            <person name="Fitzgerald M."/>
            <person name="Haas B."/>
            <person name="Abouelleil A."/>
            <person name="Allen A.W."/>
            <person name="Alvarado L."/>
            <person name="Arachchi H.M."/>
            <person name="Berlin A.M."/>
            <person name="Chapman S.B."/>
            <person name="Gainer-Dewar J."/>
            <person name="Goldberg J."/>
            <person name="Griggs A."/>
            <person name="Gujja S."/>
            <person name="Hansen M."/>
            <person name="Howarth C."/>
            <person name="Imamovic A."/>
            <person name="Ireland A."/>
            <person name="Larimer J."/>
            <person name="McCowan C."/>
            <person name="Murphy C."/>
            <person name="Pearson M."/>
            <person name="Poon T.W."/>
            <person name="Priest M."/>
            <person name="Roberts A."/>
            <person name="Saif S."/>
            <person name="Shea T."/>
            <person name="Sisk P."/>
            <person name="Sykes S."/>
            <person name="Wortman J."/>
            <person name="Nusbaum C."/>
            <person name="Birren B."/>
        </authorList>
    </citation>
    <scope>NUCLEOTIDE SEQUENCE [LARGE SCALE GENOMIC DNA]</scope>
    <source>
        <strain evidence="22">maculatus3</strain>
    </source>
</reference>
<comment type="subcellular location">
    <subcellularLocation>
        <location evidence="14">Postsynaptic cell membrane</location>
        <topology evidence="14">Multi-pass membrane protein</topology>
    </subcellularLocation>
</comment>
<evidence type="ECO:0000256" key="10">
    <source>
        <dbReference type="ARBA" id="ARBA00023180"/>
    </source>
</evidence>
<keyword evidence="6" id="KW-0770">Synapse</keyword>
<feature type="transmembrane region" description="Helical" evidence="18">
    <location>
        <begin position="522"/>
        <end position="544"/>
    </location>
</feature>
<evidence type="ECO:0000256" key="16">
    <source>
        <dbReference type="PIRSR" id="PIRSR601508-2"/>
    </source>
</evidence>
<feature type="domain" description="Ionotropic glutamate receptor C-terminal" evidence="19">
    <location>
        <begin position="315"/>
        <end position="684"/>
    </location>
</feature>
<evidence type="ECO:0000256" key="3">
    <source>
        <dbReference type="ARBA" id="ARBA00022475"/>
    </source>
</evidence>
<dbReference type="VEuPathDB" id="VectorBase:AMAM012224"/>
<dbReference type="InterPro" id="IPR001320">
    <property type="entry name" value="Iontro_rcpt_C"/>
</dbReference>
<dbReference type="SUPFAM" id="SSF53822">
    <property type="entry name" value="Periplasmic binding protein-like I"/>
    <property type="match status" value="1"/>
</dbReference>
<keyword evidence="12" id="KW-1071">Ligand-gated ion channel</keyword>
<evidence type="ECO:0000256" key="1">
    <source>
        <dbReference type="ARBA" id="ARBA00008685"/>
    </source>
</evidence>
<keyword evidence="22" id="KW-1185">Reference proteome</keyword>
<dbReference type="CDD" id="cd13714">
    <property type="entry name" value="PBP2_iGluR_Kainate"/>
    <property type="match status" value="1"/>
</dbReference>
<keyword evidence="4 18" id="KW-0812">Transmembrane</keyword>
<evidence type="ECO:0000256" key="12">
    <source>
        <dbReference type="ARBA" id="ARBA00023286"/>
    </source>
</evidence>
<dbReference type="Pfam" id="PF00060">
    <property type="entry name" value="Lig_chan"/>
    <property type="match status" value="1"/>
</dbReference>
<keyword evidence="17" id="KW-1015">Disulfide bond</keyword>
<feature type="binding site" evidence="15">
    <location>
        <position position="621"/>
    </location>
    <ligand>
        <name>L-glutamate</name>
        <dbReference type="ChEBI" id="CHEBI:29985"/>
    </ligand>
</feature>
<keyword evidence="13" id="KW-0407">Ion channel</keyword>
<reference evidence="21" key="2">
    <citation type="submission" date="2020-05" db="UniProtKB">
        <authorList>
            <consortium name="EnsemblMetazoa"/>
        </authorList>
    </citation>
    <scope>IDENTIFICATION</scope>
    <source>
        <strain evidence="21">maculatus3</strain>
    </source>
</reference>
<keyword evidence="5 18" id="KW-1133">Transmembrane helix</keyword>
<evidence type="ECO:0000256" key="15">
    <source>
        <dbReference type="PIRSR" id="PIRSR601508-1"/>
    </source>
</evidence>
<dbReference type="InterPro" id="IPR019594">
    <property type="entry name" value="Glu/Gly-bd"/>
</dbReference>
<feature type="binding site" evidence="15">
    <location>
        <position position="401"/>
    </location>
    <ligand>
        <name>L-glutamate</name>
        <dbReference type="ChEBI" id="CHEBI:29985"/>
    </ligand>
</feature>
<keyword evidence="2" id="KW-0813">Transport</keyword>
<keyword evidence="9" id="KW-0675">Receptor</keyword>
<keyword evidence="11" id="KW-0628">Postsynaptic cell membrane</keyword>
<dbReference type="GO" id="GO:0038023">
    <property type="term" value="F:signaling receptor activity"/>
    <property type="evidence" value="ECO:0007669"/>
    <property type="project" value="InterPro"/>
</dbReference>
<feature type="binding site" evidence="15">
    <location>
        <position position="406"/>
    </location>
    <ligand>
        <name>L-glutamate</name>
        <dbReference type="ChEBI" id="CHEBI:29985"/>
    </ligand>
</feature>
<dbReference type="InterPro" id="IPR015683">
    <property type="entry name" value="Ionotropic_Glu_rcpt"/>
</dbReference>
<dbReference type="SMART" id="SM00079">
    <property type="entry name" value="PBPe"/>
    <property type="match status" value="1"/>
</dbReference>
<dbReference type="FunFam" id="3.40.190.10:FF:000061">
    <property type="entry name" value="Glutamate receptor, ionotropic kainate"/>
    <property type="match status" value="1"/>
</dbReference>
<protein>
    <recommendedName>
        <fullName evidence="23">Glutamate receptor, ionotropic kainate 2</fullName>
    </recommendedName>
</protein>
<organism evidence="21 22">
    <name type="scientific">Anopheles maculatus</name>
    <dbReference type="NCBI Taxonomy" id="74869"/>
    <lineage>
        <taxon>Eukaryota</taxon>
        <taxon>Metazoa</taxon>
        <taxon>Ecdysozoa</taxon>
        <taxon>Arthropoda</taxon>
        <taxon>Hexapoda</taxon>
        <taxon>Insecta</taxon>
        <taxon>Pterygota</taxon>
        <taxon>Neoptera</taxon>
        <taxon>Endopterygota</taxon>
        <taxon>Diptera</taxon>
        <taxon>Nematocera</taxon>
        <taxon>Culicoidea</taxon>
        <taxon>Culicidae</taxon>
        <taxon>Anophelinae</taxon>
        <taxon>Anopheles</taxon>
        <taxon>Anopheles maculatus group</taxon>
    </lineage>
</organism>
<dbReference type="InterPro" id="IPR001508">
    <property type="entry name" value="Iono_Glu_rcpt_met"/>
</dbReference>
<dbReference type="InterPro" id="IPR028082">
    <property type="entry name" value="Peripla_BP_I"/>
</dbReference>
<evidence type="ECO:0000259" key="20">
    <source>
        <dbReference type="SMART" id="SM00918"/>
    </source>
</evidence>
<evidence type="ECO:0000256" key="14">
    <source>
        <dbReference type="ARBA" id="ARBA00034104"/>
    </source>
</evidence>
<feature type="disulfide bond" evidence="17">
    <location>
        <begin position="633"/>
        <end position="691"/>
    </location>
</feature>
<dbReference type="FunFam" id="3.40.190.10:FF:000147">
    <property type="entry name" value="Uncharacterized protein, isoform C"/>
    <property type="match status" value="1"/>
</dbReference>
<evidence type="ECO:0000256" key="8">
    <source>
        <dbReference type="ARBA" id="ARBA00023136"/>
    </source>
</evidence>
<evidence type="ECO:0000313" key="22">
    <source>
        <dbReference type="Proteomes" id="UP000075901"/>
    </source>
</evidence>
<dbReference type="Pfam" id="PF01094">
    <property type="entry name" value="ANF_receptor"/>
    <property type="match status" value="1"/>
</dbReference>
<dbReference type="EnsemblMetazoa" id="AMAM012224-RA">
    <property type="protein sequence ID" value="AMAM012224-PA"/>
    <property type="gene ID" value="AMAM012224"/>
</dbReference>
<dbReference type="Gene3D" id="1.10.287.70">
    <property type="match status" value="1"/>
</dbReference>
<evidence type="ECO:0000256" key="11">
    <source>
        <dbReference type="ARBA" id="ARBA00023257"/>
    </source>
</evidence>
<evidence type="ECO:0000256" key="2">
    <source>
        <dbReference type="ARBA" id="ARBA00022448"/>
    </source>
</evidence>
<evidence type="ECO:0000256" key="13">
    <source>
        <dbReference type="ARBA" id="ARBA00023303"/>
    </source>
</evidence>
<evidence type="ECO:0000256" key="4">
    <source>
        <dbReference type="ARBA" id="ARBA00022692"/>
    </source>
</evidence>
<dbReference type="GO" id="GO:0015276">
    <property type="term" value="F:ligand-gated monoatomic ion channel activity"/>
    <property type="evidence" value="ECO:0007669"/>
    <property type="project" value="InterPro"/>
</dbReference>
<feature type="transmembrane region" description="Helical" evidence="18">
    <location>
        <begin position="446"/>
        <end position="464"/>
    </location>
</feature>
<dbReference type="InterPro" id="IPR001828">
    <property type="entry name" value="ANF_lig-bd_rcpt"/>
</dbReference>
<feature type="site" description="Interaction with the cone snail toxin Con-ikot-ikot" evidence="16">
    <location>
        <position position="579"/>
    </location>
</feature>
<dbReference type="GO" id="GO:0045211">
    <property type="term" value="C:postsynaptic membrane"/>
    <property type="evidence" value="ECO:0007669"/>
    <property type="project" value="UniProtKB-SubCell"/>
</dbReference>
<evidence type="ECO:0000256" key="7">
    <source>
        <dbReference type="ARBA" id="ARBA00023065"/>
    </source>
</evidence>
<dbReference type="SMART" id="SM00918">
    <property type="entry name" value="Lig_chan-Glu_bd"/>
    <property type="match status" value="1"/>
</dbReference>
<evidence type="ECO:0000256" key="6">
    <source>
        <dbReference type="ARBA" id="ARBA00023018"/>
    </source>
</evidence>
<evidence type="ECO:0000256" key="17">
    <source>
        <dbReference type="PIRSR" id="PIRSR601508-3"/>
    </source>
</evidence>
<evidence type="ECO:0000256" key="9">
    <source>
        <dbReference type="ARBA" id="ARBA00023170"/>
    </source>
</evidence>
<evidence type="ECO:0008006" key="23">
    <source>
        <dbReference type="Google" id="ProtNLM"/>
    </source>
</evidence>
<feature type="site" description="Crucial to convey clamshell closure to channel opening" evidence="16">
    <location>
        <position position="551"/>
    </location>
</feature>
<dbReference type="FunFam" id="1.10.287.70:FF:000010">
    <property type="entry name" value="Putative glutamate receptor ionotropic kainate 1"/>
    <property type="match status" value="1"/>
</dbReference>
<dbReference type="AlphaFoldDB" id="A0A182SS00"/>
<feature type="domain" description="Ionotropic glutamate receptor L-glutamate and glycine-binding" evidence="20">
    <location>
        <begin position="325"/>
        <end position="390"/>
    </location>
</feature>